<keyword evidence="3" id="KW-1185">Reference proteome</keyword>
<evidence type="ECO:0000313" key="3">
    <source>
        <dbReference type="Proteomes" id="UP001195483"/>
    </source>
</evidence>
<organism evidence="2 3">
    <name type="scientific">Potamilus streckersoni</name>
    <dbReference type="NCBI Taxonomy" id="2493646"/>
    <lineage>
        <taxon>Eukaryota</taxon>
        <taxon>Metazoa</taxon>
        <taxon>Spiralia</taxon>
        <taxon>Lophotrochozoa</taxon>
        <taxon>Mollusca</taxon>
        <taxon>Bivalvia</taxon>
        <taxon>Autobranchia</taxon>
        <taxon>Heteroconchia</taxon>
        <taxon>Palaeoheterodonta</taxon>
        <taxon>Unionida</taxon>
        <taxon>Unionoidea</taxon>
        <taxon>Unionidae</taxon>
        <taxon>Ambleminae</taxon>
        <taxon>Lampsilini</taxon>
        <taxon>Potamilus</taxon>
    </lineage>
</organism>
<accession>A0AAE0RPI1</accession>
<feature type="transmembrane region" description="Helical" evidence="1">
    <location>
        <begin position="113"/>
        <end position="131"/>
    </location>
</feature>
<protein>
    <submittedName>
        <fullName evidence="2">Uncharacterized protein</fullName>
    </submittedName>
</protein>
<sequence length="147" mass="16049">MAGVRCPPQAFTSGFVPRHCFVVQSSIGSPSSMQKVLKKGAVRLTSNSSFLPILYLSKPKSLVIGAGYCVALSRSNGTSVLKTLSHNPCKTHTVYSHQSTLCKDRYHTPTEFLFVYLTVFVYVALVAPLYASQCTLRAGLSQYLPEP</sequence>
<proteinExistence type="predicted"/>
<dbReference type="AlphaFoldDB" id="A0AAE0RPI1"/>
<gene>
    <name evidence="2" type="ORF">CHS0354_017602</name>
</gene>
<name>A0AAE0RPI1_9BIVA</name>
<reference evidence="2" key="1">
    <citation type="journal article" date="2021" name="Genome Biol. Evol.">
        <title>A High-Quality Reference Genome for a Parasitic Bivalve with Doubly Uniparental Inheritance (Bivalvia: Unionida).</title>
        <authorList>
            <person name="Smith C.H."/>
        </authorList>
    </citation>
    <scope>NUCLEOTIDE SEQUENCE</scope>
    <source>
        <strain evidence="2">CHS0354</strain>
    </source>
</reference>
<evidence type="ECO:0000256" key="1">
    <source>
        <dbReference type="SAM" id="Phobius"/>
    </source>
</evidence>
<keyword evidence="1" id="KW-0812">Transmembrane</keyword>
<comment type="caution">
    <text evidence="2">The sequence shown here is derived from an EMBL/GenBank/DDBJ whole genome shotgun (WGS) entry which is preliminary data.</text>
</comment>
<reference evidence="2" key="3">
    <citation type="submission" date="2023-05" db="EMBL/GenBank/DDBJ databases">
        <authorList>
            <person name="Smith C.H."/>
        </authorList>
    </citation>
    <scope>NUCLEOTIDE SEQUENCE</scope>
    <source>
        <strain evidence="2">CHS0354</strain>
        <tissue evidence="2">Mantle</tissue>
    </source>
</reference>
<keyword evidence="1" id="KW-0472">Membrane</keyword>
<reference evidence="2" key="2">
    <citation type="journal article" date="2021" name="Genome Biol. Evol.">
        <title>Developing a high-quality reference genome for a parasitic bivalve with doubly uniparental inheritance (Bivalvia: Unionida).</title>
        <authorList>
            <person name="Smith C.H."/>
        </authorList>
    </citation>
    <scope>NUCLEOTIDE SEQUENCE</scope>
    <source>
        <strain evidence="2">CHS0354</strain>
        <tissue evidence="2">Mantle</tissue>
    </source>
</reference>
<dbReference type="Proteomes" id="UP001195483">
    <property type="component" value="Unassembled WGS sequence"/>
</dbReference>
<evidence type="ECO:0000313" key="2">
    <source>
        <dbReference type="EMBL" id="KAK3576925.1"/>
    </source>
</evidence>
<keyword evidence="1" id="KW-1133">Transmembrane helix</keyword>
<dbReference type="EMBL" id="JAEAOA010001088">
    <property type="protein sequence ID" value="KAK3576925.1"/>
    <property type="molecule type" value="Genomic_DNA"/>
</dbReference>